<evidence type="ECO:0000259" key="13">
    <source>
        <dbReference type="Pfam" id="PF13649"/>
    </source>
</evidence>
<dbReference type="InterPro" id="IPR025799">
    <property type="entry name" value="Arg_MeTrfase"/>
</dbReference>
<reference evidence="15 16" key="1">
    <citation type="journal article" date="2014" name="Genome Biol. Evol.">
        <title>Comparative genomics and transcriptomics analyses reveal divergent lifestyle features of nematode endoparasitic fungus Hirsutella minnesotensis.</title>
        <authorList>
            <person name="Lai Y."/>
            <person name="Liu K."/>
            <person name="Zhang X."/>
            <person name="Zhang X."/>
            <person name="Li K."/>
            <person name="Wang N."/>
            <person name="Shu C."/>
            <person name="Wu Y."/>
            <person name="Wang C."/>
            <person name="Bushley K.E."/>
            <person name="Xiang M."/>
            <person name="Liu X."/>
        </authorList>
    </citation>
    <scope>NUCLEOTIDE SEQUENCE [LARGE SCALE GENOMIC DNA]</scope>
    <source>
        <strain evidence="15 16">3608</strain>
    </source>
</reference>
<evidence type="ECO:0000259" key="14">
    <source>
        <dbReference type="Pfam" id="PF22528"/>
    </source>
</evidence>
<evidence type="ECO:0000256" key="6">
    <source>
        <dbReference type="ARBA" id="ARBA00022691"/>
    </source>
</evidence>
<dbReference type="Gene3D" id="2.70.160.11">
    <property type="entry name" value="Hnrnp arginine n-methyltransferase1"/>
    <property type="match status" value="1"/>
</dbReference>
<keyword evidence="16" id="KW-1185">Reference proteome</keyword>
<feature type="domain" description="Protein arginine N-methyltransferase" evidence="14">
    <location>
        <begin position="343"/>
        <end position="529"/>
    </location>
</feature>
<evidence type="ECO:0000256" key="5">
    <source>
        <dbReference type="ARBA" id="ARBA00022679"/>
    </source>
</evidence>
<evidence type="ECO:0000256" key="12">
    <source>
        <dbReference type="SAM" id="MobiDB-lite"/>
    </source>
</evidence>
<evidence type="ECO:0000313" key="15">
    <source>
        <dbReference type="EMBL" id="KJZ72051.1"/>
    </source>
</evidence>
<evidence type="ECO:0000256" key="4">
    <source>
        <dbReference type="ARBA" id="ARBA00022603"/>
    </source>
</evidence>
<dbReference type="Pfam" id="PF22528">
    <property type="entry name" value="PRMT_C"/>
    <property type="match status" value="1"/>
</dbReference>
<evidence type="ECO:0000256" key="1">
    <source>
        <dbReference type="ARBA" id="ARBA00004123"/>
    </source>
</evidence>
<evidence type="ECO:0000256" key="9">
    <source>
        <dbReference type="ARBA" id="ARBA00049303"/>
    </source>
</evidence>
<feature type="domain" description="Methyltransferase" evidence="13">
    <location>
        <begin position="240"/>
        <end position="337"/>
    </location>
</feature>
<dbReference type="InterPro" id="IPR055135">
    <property type="entry name" value="PRMT_dom"/>
</dbReference>
<feature type="region of interest" description="Disordered" evidence="12">
    <location>
        <begin position="1"/>
        <end position="24"/>
    </location>
</feature>
<dbReference type="SUPFAM" id="SSF57667">
    <property type="entry name" value="beta-beta-alpha zinc fingers"/>
    <property type="match status" value="1"/>
</dbReference>
<dbReference type="GO" id="GO:0032259">
    <property type="term" value="P:methylation"/>
    <property type="evidence" value="ECO:0007669"/>
    <property type="project" value="UniProtKB-KW"/>
</dbReference>
<keyword evidence="11" id="KW-0175">Coiled coil</keyword>
<organism evidence="15 16">
    <name type="scientific">Hirsutella minnesotensis 3608</name>
    <dbReference type="NCBI Taxonomy" id="1043627"/>
    <lineage>
        <taxon>Eukaryota</taxon>
        <taxon>Fungi</taxon>
        <taxon>Dikarya</taxon>
        <taxon>Ascomycota</taxon>
        <taxon>Pezizomycotina</taxon>
        <taxon>Sordariomycetes</taxon>
        <taxon>Hypocreomycetidae</taxon>
        <taxon>Hypocreales</taxon>
        <taxon>Ophiocordycipitaceae</taxon>
        <taxon>Hirsutella</taxon>
    </lineage>
</organism>
<evidence type="ECO:0000256" key="7">
    <source>
        <dbReference type="ARBA" id="ARBA00023242"/>
    </source>
</evidence>
<dbReference type="Gene3D" id="3.40.50.150">
    <property type="entry name" value="Vaccinia Virus protein VP39"/>
    <property type="match status" value="1"/>
</dbReference>
<keyword evidence="7" id="KW-0539">Nucleus</keyword>
<dbReference type="PANTHER" id="PTHR11006:SF116">
    <property type="entry name" value="PROTEIN METHYLTRANSFERASE"/>
    <property type="match status" value="1"/>
</dbReference>
<feature type="coiled-coil region" evidence="11">
    <location>
        <begin position="132"/>
        <end position="166"/>
    </location>
</feature>
<dbReference type="GO" id="GO:0035242">
    <property type="term" value="F:protein-arginine omega-N asymmetric methyltransferase activity"/>
    <property type="evidence" value="ECO:0007669"/>
    <property type="project" value="UniProtKB-EC"/>
</dbReference>
<dbReference type="InterPro" id="IPR036236">
    <property type="entry name" value="Znf_C2H2_sf"/>
</dbReference>
<evidence type="ECO:0000256" key="2">
    <source>
        <dbReference type="ARBA" id="ARBA00011925"/>
    </source>
</evidence>
<dbReference type="AlphaFoldDB" id="A0A0F7ZH55"/>
<keyword evidence="3" id="KW-0597">Phosphoprotein</keyword>
<dbReference type="EC" id="2.1.1.319" evidence="2"/>
<gene>
    <name evidence="15" type="ORF">HIM_08612</name>
</gene>
<comment type="catalytic activity">
    <reaction evidence="8">
        <text>L-arginyl-[protein] + 2 S-adenosyl-L-methionine = N(omega),N(omega)-dimethyl-L-arginyl-[protein] + 2 S-adenosyl-L-homocysteine + 2 H(+)</text>
        <dbReference type="Rhea" id="RHEA:48096"/>
        <dbReference type="Rhea" id="RHEA-COMP:10532"/>
        <dbReference type="Rhea" id="RHEA-COMP:11991"/>
        <dbReference type="ChEBI" id="CHEBI:15378"/>
        <dbReference type="ChEBI" id="CHEBI:29965"/>
        <dbReference type="ChEBI" id="CHEBI:57856"/>
        <dbReference type="ChEBI" id="CHEBI:59789"/>
        <dbReference type="ChEBI" id="CHEBI:61897"/>
        <dbReference type="EC" id="2.1.1.319"/>
    </reaction>
    <physiologicalReaction direction="left-to-right" evidence="8">
        <dbReference type="Rhea" id="RHEA:48097"/>
    </physiologicalReaction>
</comment>
<keyword evidence="4 10" id="KW-0489">Methyltransferase</keyword>
<dbReference type="InterPro" id="IPR041698">
    <property type="entry name" value="Methyltransf_25"/>
</dbReference>
<dbReference type="OrthoDB" id="7848332at2759"/>
<dbReference type="CDD" id="cd02440">
    <property type="entry name" value="AdoMet_MTases"/>
    <property type="match status" value="1"/>
</dbReference>
<evidence type="ECO:0000313" key="16">
    <source>
        <dbReference type="Proteomes" id="UP000054481"/>
    </source>
</evidence>
<dbReference type="SUPFAM" id="SSF53335">
    <property type="entry name" value="S-adenosyl-L-methionine-dependent methyltransferases"/>
    <property type="match status" value="1"/>
</dbReference>
<dbReference type="GO" id="GO:0005634">
    <property type="term" value="C:nucleus"/>
    <property type="evidence" value="ECO:0007669"/>
    <property type="project" value="UniProtKB-SubCell"/>
</dbReference>
<dbReference type="Proteomes" id="UP000054481">
    <property type="component" value="Unassembled WGS sequence"/>
</dbReference>
<evidence type="ECO:0000256" key="8">
    <source>
        <dbReference type="ARBA" id="ARBA00047384"/>
    </source>
</evidence>
<evidence type="ECO:0000256" key="3">
    <source>
        <dbReference type="ARBA" id="ARBA00022553"/>
    </source>
</evidence>
<comment type="subcellular location">
    <subcellularLocation>
        <location evidence="1">Nucleus</location>
    </subcellularLocation>
</comment>
<dbReference type="InterPro" id="IPR029063">
    <property type="entry name" value="SAM-dependent_MTases_sf"/>
</dbReference>
<sequence length="538" mass="60305">MAAGISSEPLDARSEASSDSGWLDVEPDEEHNVIVSLFDSETFSSLDQMLNHCQEHHGFDLATNVRRLQLDFLGAVKMVNFIRGSVKHGRKLPPTISRDDLDDDALLIPVMENDAVLFSLGDVLEEASNEAASTENEQTKDLLARNEALEAELESLQASFVSYRLRVQRTLDQRWGLDENLDFKPDGPSGPVRRKDGGDYYFESYAAHEIHETMLKDQIRTDAYRDFIYGNKDIFKGKTVLDIGCGTGILSMFCAKAGATRVIAVDKSDIIDKARENVFNNELSDIITCLRGAIEDVTLPVDKVDIIVSEWMGYCLLYEAMLPSVLYARDKYLKPDGLLVPSSATLRIAPVEDQEFVTDQISYWRDVYGFDMKAMQEGVYEEVRIESMPRSSICGEPYPFKTFDLHITQKEDLVFTADWASSLTRKVDNIDGFLIWFDIFFGTSRSELPPMPNTTPEEFNAQKPEYVAFTTGPDNTATHWKQGLLLAAPCASPSELPQGVPVSGNVSFSVLEENCRALKIDVSWATADQKSNQSWELK</sequence>
<dbReference type="PROSITE" id="PS51678">
    <property type="entry name" value="SAM_MT_PRMT"/>
    <property type="match status" value="1"/>
</dbReference>
<name>A0A0F7ZH55_9HYPO</name>
<accession>A0A0F7ZH55</accession>
<comment type="catalytic activity">
    <reaction evidence="9">
        <text>L-arginyl-[protein] + S-adenosyl-L-methionine = N(omega)-methyl-L-arginyl-[protein] + S-adenosyl-L-homocysteine + H(+)</text>
        <dbReference type="Rhea" id="RHEA:48100"/>
        <dbReference type="Rhea" id="RHEA-COMP:10532"/>
        <dbReference type="Rhea" id="RHEA-COMP:11990"/>
        <dbReference type="ChEBI" id="CHEBI:15378"/>
        <dbReference type="ChEBI" id="CHEBI:29965"/>
        <dbReference type="ChEBI" id="CHEBI:57856"/>
        <dbReference type="ChEBI" id="CHEBI:59789"/>
        <dbReference type="ChEBI" id="CHEBI:65280"/>
    </reaction>
    <physiologicalReaction direction="left-to-right" evidence="9">
        <dbReference type="Rhea" id="RHEA:48101"/>
    </physiologicalReaction>
</comment>
<evidence type="ECO:0000256" key="11">
    <source>
        <dbReference type="SAM" id="Coils"/>
    </source>
</evidence>
<protein>
    <recommendedName>
        <fullName evidence="2">type I protein arginine methyltransferase</fullName>
        <ecNumber evidence="2">2.1.1.319</ecNumber>
    </recommendedName>
</protein>
<keyword evidence="5 10" id="KW-0808">Transferase</keyword>
<dbReference type="FunFam" id="3.40.50.150:FF:000034">
    <property type="entry name" value="Protein arginine N-methyltransferase 3"/>
    <property type="match status" value="1"/>
</dbReference>
<dbReference type="EMBL" id="KQ030554">
    <property type="protein sequence ID" value="KJZ72051.1"/>
    <property type="molecule type" value="Genomic_DNA"/>
</dbReference>
<evidence type="ECO:0000256" key="10">
    <source>
        <dbReference type="PROSITE-ProRule" id="PRU01015"/>
    </source>
</evidence>
<dbReference type="Pfam" id="PF13649">
    <property type="entry name" value="Methyltransf_25"/>
    <property type="match status" value="1"/>
</dbReference>
<dbReference type="FunFam" id="2.70.160.11:FF:000016">
    <property type="entry name" value="Protein arginine methyltransferase RmtB"/>
    <property type="match status" value="1"/>
</dbReference>
<keyword evidence="6 10" id="KW-0949">S-adenosyl-L-methionine</keyword>
<dbReference type="PANTHER" id="PTHR11006">
    <property type="entry name" value="PROTEIN ARGININE N-METHYLTRANSFERASE"/>
    <property type="match status" value="1"/>
</dbReference>
<dbReference type="GO" id="GO:0042054">
    <property type="term" value="F:histone methyltransferase activity"/>
    <property type="evidence" value="ECO:0007669"/>
    <property type="project" value="TreeGrafter"/>
</dbReference>
<proteinExistence type="predicted"/>